<keyword evidence="4 6" id="KW-0413">Isomerase</keyword>
<evidence type="ECO:0000313" key="6">
    <source>
        <dbReference type="EMBL" id="KOO52364.1"/>
    </source>
</evidence>
<sequence length="496" mass="54502">MKRVQYKKPRIGLYSTGLEAYWAQFPGLRERLLTYNCFIESNLAKSCDVSNFGLVDTVQKARKAGDWFTEQKVDIIFVHAATYATSATVLPVHQHCSAKVILLNLQPSPQLNYDETNTAEWLANCGACPVPEFANALHRANISYDVINGLLGLSETPGDTKSDENTSHMPEAQKAWKTINEWVQAAKIKRNLQQATFGFLGNTYSGMLDLYSDLTMLQAQSGIHIEVLEMCDLQALQDYVTTSDVAEIEQITQDMFNIAEDSPSEKLAKKPSKEQLAQAYNVAATQQKLVEERGLDALAYYYHGAPGNAYEQLQSDFILGHSLLTANGISCAGEGDLKTAVAMKVCDTIGVGGSFCEIVVTDYKEGTILFGHDGPFHIDIAEGKPALRGMGVYHGKQGSGISVEAKVKTGPITLLYLTQTVEGRLKWIISEAESTDGRIMTIGNTQTPVKFSLHPDEYFDALFKEAPTHHCAMAIGHNAGVFTKMAKLMGTEYKVI</sequence>
<organism evidence="6 7">
    <name type="scientific">Viridibacillus arvi</name>
    <dbReference type="NCBI Taxonomy" id="263475"/>
    <lineage>
        <taxon>Bacteria</taxon>
        <taxon>Bacillati</taxon>
        <taxon>Bacillota</taxon>
        <taxon>Bacilli</taxon>
        <taxon>Bacillales</taxon>
        <taxon>Caryophanaceae</taxon>
        <taxon>Viridibacillus</taxon>
    </lineage>
</organism>
<dbReference type="InterPro" id="IPR004216">
    <property type="entry name" value="Fuc/Ara_isomerase_C"/>
</dbReference>
<proteinExistence type="predicted"/>
<dbReference type="GO" id="GO:0019569">
    <property type="term" value="P:L-arabinose catabolic process to D-xylulose 5-phosphate"/>
    <property type="evidence" value="ECO:0007669"/>
    <property type="project" value="TreeGrafter"/>
</dbReference>
<dbReference type="GeneID" id="301136082"/>
<dbReference type="SUPFAM" id="SSF53743">
    <property type="entry name" value="FucI/AraA N-terminal and middle domains"/>
    <property type="match status" value="1"/>
</dbReference>
<evidence type="ECO:0000256" key="2">
    <source>
        <dbReference type="ARBA" id="ARBA00022935"/>
    </source>
</evidence>
<dbReference type="STRING" id="263475.AMD00_08185"/>
<dbReference type="InterPro" id="IPR003762">
    <property type="entry name" value="Lara_isomerase"/>
</dbReference>
<dbReference type="PATRIC" id="fig|263475.3.peg.2095"/>
<evidence type="ECO:0000256" key="3">
    <source>
        <dbReference type="ARBA" id="ARBA00023211"/>
    </source>
</evidence>
<protein>
    <submittedName>
        <fullName evidence="6">Arabinose isomerase</fullName>
    </submittedName>
</protein>
<dbReference type="AlphaFoldDB" id="A0A0M0LMU2"/>
<dbReference type="GO" id="GO:0008733">
    <property type="term" value="F:L-arabinose isomerase activity"/>
    <property type="evidence" value="ECO:0007669"/>
    <property type="project" value="InterPro"/>
</dbReference>
<keyword evidence="5" id="KW-0119">Carbohydrate metabolism</keyword>
<dbReference type="PANTHER" id="PTHR38464">
    <property type="entry name" value="L-ARABINOSE ISOMERASE"/>
    <property type="match status" value="1"/>
</dbReference>
<comment type="caution">
    <text evidence="6">The sequence shown here is derived from an EMBL/GenBank/DDBJ whole genome shotgun (WGS) entry which is preliminary data.</text>
</comment>
<dbReference type="CDD" id="cd00578">
    <property type="entry name" value="L-fuc_L-ara-isomerases"/>
    <property type="match status" value="1"/>
</dbReference>
<gene>
    <name evidence="6" type="ORF">AMD00_08185</name>
</gene>
<keyword evidence="3" id="KW-0464">Manganese</keyword>
<dbReference type="InterPro" id="IPR009015">
    <property type="entry name" value="Fucose_isomerase_N/cen_sf"/>
</dbReference>
<accession>A0A0M0LMU2</accession>
<dbReference type="OrthoDB" id="3194672at2"/>
<dbReference type="SUPFAM" id="SSF50443">
    <property type="entry name" value="FucI/AraA C-terminal domain-like"/>
    <property type="match status" value="1"/>
</dbReference>
<name>A0A0M0LMU2_9BACL</name>
<evidence type="ECO:0000256" key="1">
    <source>
        <dbReference type="ARBA" id="ARBA00022723"/>
    </source>
</evidence>
<dbReference type="EMBL" id="LILB01000001">
    <property type="protein sequence ID" value="KOO52364.1"/>
    <property type="molecule type" value="Genomic_DNA"/>
</dbReference>
<dbReference type="Proteomes" id="UP000036867">
    <property type="component" value="Unassembled WGS sequence"/>
</dbReference>
<dbReference type="GO" id="GO:0046872">
    <property type="term" value="F:metal ion binding"/>
    <property type="evidence" value="ECO:0007669"/>
    <property type="project" value="UniProtKB-KW"/>
</dbReference>
<keyword evidence="7" id="KW-1185">Reference proteome</keyword>
<keyword evidence="2" id="KW-0054">Arabinose catabolism</keyword>
<keyword evidence="1" id="KW-0479">Metal-binding</keyword>
<evidence type="ECO:0000256" key="5">
    <source>
        <dbReference type="ARBA" id="ARBA00023277"/>
    </source>
</evidence>
<evidence type="ECO:0000256" key="4">
    <source>
        <dbReference type="ARBA" id="ARBA00023235"/>
    </source>
</evidence>
<dbReference type="GO" id="GO:0005829">
    <property type="term" value="C:cytosol"/>
    <property type="evidence" value="ECO:0007669"/>
    <property type="project" value="TreeGrafter"/>
</dbReference>
<dbReference type="PANTHER" id="PTHR38464:SF1">
    <property type="entry name" value="L-ARABINOSE ISOMERASE"/>
    <property type="match status" value="1"/>
</dbReference>
<reference evidence="7" key="1">
    <citation type="submission" date="2015-08" db="EMBL/GenBank/DDBJ databases">
        <title>Fjat-10028 dsm 16317.</title>
        <authorList>
            <person name="Liu B."/>
            <person name="Wang J."/>
            <person name="Zhu Y."/>
            <person name="Liu G."/>
            <person name="Chen Q."/>
            <person name="Chen Z."/>
            <person name="Lan J."/>
            <person name="Che J."/>
            <person name="Ge C."/>
            <person name="Shi H."/>
            <person name="Pan Z."/>
            <person name="Liu X."/>
        </authorList>
    </citation>
    <scope>NUCLEOTIDE SEQUENCE [LARGE SCALE GENOMIC DNA]</scope>
    <source>
        <strain evidence="7">DSM 16317</strain>
    </source>
</reference>
<dbReference type="RefSeq" id="WP_053416532.1">
    <property type="nucleotide sequence ID" value="NZ_LILB01000001.1"/>
</dbReference>
<evidence type="ECO:0000313" key="7">
    <source>
        <dbReference type="Proteomes" id="UP000036867"/>
    </source>
</evidence>